<dbReference type="Pfam" id="PF06245">
    <property type="entry name" value="DUF1015"/>
    <property type="match status" value="1"/>
</dbReference>
<reference evidence="1" key="1">
    <citation type="submission" date="2024-01" db="EMBL/GenBank/DDBJ databases">
        <title>Unpublished Manusciprt.</title>
        <authorList>
            <person name="Duman M."/>
            <person name="Valdes E.G."/>
            <person name="Ajmi N."/>
            <person name="Altun S."/>
            <person name="Saticioglu I.B."/>
        </authorList>
    </citation>
    <scope>NUCLEOTIDE SEQUENCE</scope>
    <source>
        <strain evidence="1">137P</strain>
    </source>
</reference>
<evidence type="ECO:0000313" key="2">
    <source>
        <dbReference type="Proteomes" id="UP001354227"/>
    </source>
</evidence>
<dbReference type="PANTHER" id="PTHR36454:SF1">
    <property type="entry name" value="DUF1015 DOMAIN-CONTAINING PROTEIN"/>
    <property type="match status" value="1"/>
</dbReference>
<protein>
    <submittedName>
        <fullName evidence="1">DUF1015 family protein</fullName>
    </submittedName>
</protein>
<dbReference type="EMBL" id="JAZDCT010000036">
    <property type="protein sequence ID" value="MEE1890351.1"/>
    <property type="molecule type" value="Genomic_DNA"/>
</dbReference>
<accession>A0ABU7HGA7</accession>
<dbReference type="InterPro" id="IPR008323">
    <property type="entry name" value="UCP033563"/>
</dbReference>
<proteinExistence type="predicted"/>
<organism evidence="1 2">
    <name type="scientific">Pseudomonas carassii</name>
    <dbReference type="NCBI Taxonomy" id="3115855"/>
    <lineage>
        <taxon>Bacteria</taxon>
        <taxon>Pseudomonadati</taxon>
        <taxon>Pseudomonadota</taxon>
        <taxon>Gammaproteobacteria</taxon>
        <taxon>Pseudomonadales</taxon>
        <taxon>Pseudomonadaceae</taxon>
        <taxon>Pseudomonas</taxon>
    </lineage>
</organism>
<evidence type="ECO:0000313" key="1">
    <source>
        <dbReference type="EMBL" id="MEE1890351.1"/>
    </source>
</evidence>
<keyword evidence="2" id="KW-1185">Reference proteome</keyword>
<dbReference type="PANTHER" id="PTHR36454">
    <property type="entry name" value="LMO2823 PROTEIN"/>
    <property type="match status" value="1"/>
</dbReference>
<gene>
    <name evidence="1" type="ORF">V0R62_22040</name>
</gene>
<sequence length="394" mass="42833">MKPLHLRAMKRAWLANGPVPGPNVDALAGVGQIREALSGSCQPSLLAIQYPQHTVGARERGESLDQAMIGLRQALAELVRDTYEEVSDLVVIYHVSGHDGELWGVMCLVDPTEVRDDGFRTVSLTEDTYDDIVAERAAVLRDLECATSAVLLTPMALTDELTRLVRDEARRQGAASLVLVDDQHRRHSLWQVNDERRQQALLREAGTHPLLVADGNHRVAATLAADLGGLLALVTAGPDLRLGAFHRCLTGTGLDTDALIETWRQAGFQVTDPVPAAAPDTPGTMVVLTRERAFAVHFPQLLDADGNLRLDHETLELALLTTTLHLQPGGGSLQPLPTAQFDGTVPESADALFLMAPVPLEHMVTVYRQGRRMPRKSTYFTPKPHSGILLAALV</sequence>
<dbReference type="Proteomes" id="UP001354227">
    <property type="component" value="Unassembled WGS sequence"/>
</dbReference>
<comment type="caution">
    <text evidence="1">The sequence shown here is derived from an EMBL/GenBank/DDBJ whole genome shotgun (WGS) entry which is preliminary data.</text>
</comment>
<dbReference type="RefSeq" id="WP_330105222.1">
    <property type="nucleotide sequence ID" value="NZ_JAZDCT010000036.1"/>
</dbReference>
<name>A0ABU7HGA7_9PSED</name>